<proteinExistence type="predicted"/>
<reference evidence="3 4" key="5">
    <citation type="journal article" date="2010" name="Appl. Environ. Microbiol.">
        <title>phrR-like gene praR of Azorhizobium caulinodans ORS571 is essential for symbiosis with Sesbania rostrata and is involved in expression of reb genes.</title>
        <authorList>
            <person name="Akiba N."/>
            <person name="Aono T."/>
            <person name="Toyazaki H."/>
            <person name="Sato S."/>
            <person name="Oyaizu H."/>
        </authorList>
    </citation>
    <scope>NUCLEOTIDE SEQUENCE [LARGE SCALE GENOMIC DNA]</scope>
    <source>
        <strain evidence="4">ATCC 43989 / DSM 5975 / JCM 20966 / LMG 6465 / NBRC 14845 / NCIMB 13405 / ORS 571</strain>
    </source>
</reference>
<dbReference type="PANTHER" id="PTHR37957">
    <property type="entry name" value="BLR7070 PROTEIN"/>
    <property type="match status" value="1"/>
</dbReference>
<reference evidence="3 4" key="4">
    <citation type="journal article" date="2009" name="Appl. Environ. Microbiol.">
        <title>Comparative genome-wide transcriptional profiling of Azorhizobium caulinodans ORS571 grown under free-living and symbiotic conditions.</title>
        <authorList>
            <person name="Tsukada S."/>
            <person name="Aono T."/>
            <person name="Akiba N."/>
            <person name="Lee KB."/>
            <person name="Liu CT."/>
            <person name="Toyazaki H."/>
            <person name="Oyaizu H."/>
        </authorList>
    </citation>
    <scope>NUCLEOTIDE SEQUENCE [LARGE SCALE GENOMIC DNA]</scope>
    <source>
        <strain evidence="4">ATCC 43989 / DSM 5975 / JCM 20966 / LMG 6465 / NBRC 14845 / NCIMB 13405 / ORS 571</strain>
    </source>
</reference>
<feature type="domain" description="Phytase-like" evidence="2">
    <location>
        <begin position="100"/>
        <end position="433"/>
    </location>
</feature>
<dbReference type="RefSeq" id="WP_012171579.1">
    <property type="nucleotide sequence ID" value="NC_009937.1"/>
</dbReference>
<reference evidence="3 4" key="3">
    <citation type="journal article" date="2008" name="BMC Genomics">
        <title>The genome of the versatile nitrogen fixer Azorhizobium caulinodans ORS571.</title>
        <authorList>
            <person name="Lee KB."/>
            <person name="Backer P.D."/>
            <person name="Aono T."/>
            <person name="Liu CT."/>
            <person name="Suzuki S."/>
            <person name="Suzuki T."/>
            <person name="Kaneko T."/>
            <person name="Yamada M."/>
            <person name="Tabata S."/>
            <person name="Kupfer D.M."/>
            <person name="Najar F.Z."/>
            <person name="Wiley G.B."/>
            <person name="Roe B."/>
            <person name="Binnewies T.T."/>
            <person name="Ussery D.W."/>
            <person name="D'Haeze W."/>
            <person name="Herder J.D."/>
            <person name="Gevers D."/>
            <person name="Vereecke D."/>
            <person name="Holsters M."/>
            <person name="Oyaizu H."/>
        </authorList>
    </citation>
    <scope>NUCLEOTIDE SEQUENCE [LARGE SCALE GENOMIC DNA]</scope>
    <source>
        <strain evidence="4">ATCC 43989 / DSM 5975 / JCM 20966 / LMG 6465 / NBRC 14845 / NCIMB 13405 / ORS 571</strain>
    </source>
</reference>
<dbReference type="AlphaFoldDB" id="A8IBD9"/>
<dbReference type="Pfam" id="PF13449">
    <property type="entry name" value="Phytase-like"/>
    <property type="match status" value="1"/>
</dbReference>
<dbReference type="EMBL" id="AP009384">
    <property type="protein sequence ID" value="BAF89053.1"/>
    <property type="molecule type" value="Genomic_DNA"/>
</dbReference>
<feature type="chain" id="PRO_5002721567" description="Phytase-like domain-containing protein" evidence="1">
    <location>
        <begin position="19"/>
        <end position="462"/>
    </location>
</feature>
<keyword evidence="4" id="KW-1185">Reference proteome</keyword>
<reference evidence="4" key="2">
    <citation type="submission" date="2007-04" db="EMBL/GenBank/DDBJ databases">
        <title>Complete genome sequence of the nitrogen-fixing bacterium Azorhizobium caulinodans ORS571.</title>
        <authorList>
            <person name="Lee K.B."/>
            <person name="Backer P.D."/>
            <person name="Aono T."/>
            <person name="Liu C.T."/>
            <person name="Suzuki S."/>
            <person name="Suzuki T."/>
            <person name="Kaneko T."/>
            <person name="Yamada M."/>
            <person name="Tabata S."/>
            <person name="Kupfer D.M."/>
            <person name="Najar F.Z."/>
            <person name="Wiley G.B."/>
            <person name="Roe B."/>
            <person name="Binnewies T."/>
            <person name="Ussery D."/>
            <person name="Vereecke D."/>
            <person name="Gevers D."/>
            <person name="Holsters M."/>
            <person name="Oyaizu H."/>
        </authorList>
    </citation>
    <scope>NUCLEOTIDE SEQUENCE [LARGE SCALE GENOMIC DNA]</scope>
    <source>
        <strain evidence="4">ATCC 43989 / DSM 5975 / JCM 20966 / LMG 6465 / NBRC 14845 / NCIMB 13405 / ORS 571</strain>
    </source>
</reference>
<evidence type="ECO:0000256" key="1">
    <source>
        <dbReference type="SAM" id="SignalP"/>
    </source>
</evidence>
<dbReference type="STRING" id="438753.AZC_3055"/>
<evidence type="ECO:0000259" key="2">
    <source>
        <dbReference type="Pfam" id="PF13449"/>
    </source>
</evidence>
<dbReference type="KEGG" id="azc:AZC_3055"/>
<organism evidence="3 4">
    <name type="scientific">Azorhizobium caulinodans (strain ATCC 43989 / DSM 5975 / JCM 20966 / LMG 6465 / NBRC 14845 / NCIMB 13405 / ORS 571)</name>
    <dbReference type="NCBI Taxonomy" id="438753"/>
    <lineage>
        <taxon>Bacteria</taxon>
        <taxon>Pseudomonadati</taxon>
        <taxon>Pseudomonadota</taxon>
        <taxon>Alphaproteobacteria</taxon>
        <taxon>Hyphomicrobiales</taxon>
        <taxon>Xanthobacteraceae</taxon>
        <taxon>Azorhizobium</taxon>
    </lineage>
</organism>
<reference evidence="3 4" key="6">
    <citation type="journal article" date="2011" name="Appl. Environ. Microbiol.">
        <title>Involvement of the azorhizobial chromosome partition gene (parA) in the onset of bacteroid differentiation during Sesbania rostrata stem nodule development.</title>
        <authorList>
            <person name="Liu CT."/>
            <person name="Lee KB."/>
            <person name="Wang YS."/>
            <person name="Peng MH."/>
            <person name="Lee KT."/>
            <person name="Suzuki S."/>
            <person name="Suzuki T."/>
            <person name="Oyaizu H."/>
        </authorList>
    </citation>
    <scope>NUCLEOTIDE SEQUENCE [LARGE SCALE GENOMIC DNA]</scope>
    <source>
        <strain evidence="4">ATCC 43989 / DSM 5975 / JCM 20966 / LMG 6465 / NBRC 14845 / NCIMB 13405 / ORS 571</strain>
    </source>
</reference>
<dbReference type="InterPro" id="IPR027372">
    <property type="entry name" value="Phytase-like_dom"/>
</dbReference>
<accession>A8IBD9</accession>
<name>A8IBD9_AZOC5</name>
<protein>
    <recommendedName>
        <fullName evidence="2">Phytase-like domain-containing protein</fullName>
    </recommendedName>
</protein>
<feature type="signal peptide" evidence="1">
    <location>
        <begin position="1"/>
        <end position="18"/>
    </location>
</feature>
<dbReference type="HOGENOM" id="CLU_048268_0_0_5"/>
<evidence type="ECO:0000313" key="3">
    <source>
        <dbReference type="EMBL" id="BAF89053.1"/>
    </source>
</evidence>
<reference evidence="3 4" key="1">
    <citation type="journal article" date="2007" name="Appl. Environ. Microbiol.">
        <title>Rhizobial factors required for stem nodule maturation and maintenance in Sesbania rostrata-Azorhizobium caulinodans ORS571 symbiosis.</title>
        <authorList>
            <person name="Suzuki S."/>
            <person name="Aono T."/>
            <person name="Lee KB."/>
            <person name="Suzuki T."/>
            <person name="Liu CT."/>
            <person name="Miwa H."/>
            <person name="Wakao S."/>
            <person name="Iki T."/>
            <person name="Oyaizu H."/>
        </authorList>
    </citation>
    <scope>NUCLEOTIDE SEQUENCE [LARGE SCALE GENOMIC DNA]</scope>
    <source>
        <strain evidence="4">ATCC 43989 / DSM 5975 / JCM 20966 / LMG 6465 / NBRC 14845 / NCIMB 13405 / ORS 571</strain>
    </source>
</reference>
<gene>
    <name evidence="3" type="ordered locus">AZC_3055</name>
</gene>
<sequence>MRSFSLTLAVLLAGTALATSLKAEETARAYPATVEGHVVLPAATYIQPPADAPADLKVAGKFTAPDRSRNDQVGSVPGVSFLSPKDAPRATGISMPFPGQAVQGFSGIVNEGNGTFLVITDNGFGSKFNSPDAMLMVHRLAMDFKAGTIERKETLFLRDPDKKVPFPITFEGTPQRYLTGSDFDIESIQKVGDSLWFGEELGPFLVETDLTGKVKGVYATKVDGKVVRSPDNPAITTPPNPSRKVAFEIQRSKGFEGMALSPDGTKLYALLEGPVLNPETGEKEKVDGAEVLRILEFDLQKKEWTGRFWKYPLSVAGNAIGDFNMIDATSGLIIERDDVSEGTPSKRCPEGKVASDCFDKTAQFKRVYKVEFSPETASQLVRKVGYIDLMALKDPNGKAKQGGKDGMLDFPFITIENVVMVDPAHIVVGNDNNLPFSAGRDPNKADDNEFVLLEVGELLKAK</sequence>
<dbReference type="Proteomes" id="UP000000270">
    <property type="component" value="Chromosome"/>
</dbReference>
<dbReference type="eggNOG" id="COG4222">
    <property type="taxonomic scope" value="Bacteria"/>
</dbReference>
<dbReference type="PANTHER" id="PTHR37957:SF1">
    <property type="entry name" value="PHYTASE-LIKE DOMAIN-CONTAINING PROTEIN"/>
    <property type="match status" value="1"/>
</dbReference>
<evidence type="ECO:0000313" key="4">
    <source>
        <dbReference type="Proteomes" id="UP000000270"/>
    </source>
</evidence>
<keyword evidence="1" id="KW-0732">Signal</keyword>